<accession>A0ABQ0M535</accession>
<keyword evidence="3" id="KW-1185">Reference proteome</keyword>
<proteinExistence type="predicted"/>
<protein>
    <submittedName>
        <fullName evidence="2">Uncharacterized protein</fullName>
    </submittedName>
</protein>
<feature type="region of interest" description="Disordered" evidence="1">
    <location>
        <begin position="1"/>
        <end position="31"/>
    </location>
</feature>
<feature type="region of interest" description="Disordered" evidence="1">
    <location>
        <begin position="57"/>
        <end position="93"/>
    </location>
</feature>
<name>A0ABQ0M535_MYCCL</name>
<evidence type="ECO:0000313" key="3">
    <source>
        <dbReference type="Proteomes" id="UP000815677"/>
    </source>
</evidence>
<organism evidence="2 3">
    <name type="scientific">Mycena chlorophos</name>
    <name type="common">Agaric fungus</name>
    <name type="synonym">Agaricus chlorophos</name>
    <dbReference type="NCBI Taxonomy" id="658473"/>
    <lineage>
        <taxon>Eukaryota</taxon>
        <taxon>Fungi</taxon>
        <taxon>Dikarya</taxon>
        <taxon>Basidiomycota</taxon>
        <taxon>Agaricomycotina</taxon>
        <taxon>Agaricomycetes</taxon>
        <taxon>Agaricomycetidae</taxon>
        <taxon>Agaricales</taxon>
        <taxon>Marasmiineae</taxon>
        <taxon>Mycenaceae</taxon>
        <taxon>Mycena</taxon>
    </lineage>
</organism>
<gene>
    <name evidence="2" type="ORF">MCHLO_14905</name>
</gene>
<reference evidence="2" key="1">
    <citation type="submission" date="2014-09" db="EMBL/GenBank/DDBJ databases">
        <title>Genome sequence of the luminous mushroom Mycena chlorophos for searching fungal bioluminescence genes.</title>
        <authorList>
            <person name="Tanaka Y."/>
            <person name="Kasuga D."/>
            <person name="Oba Y."/>
            <person name="Hase S."/>
            <person name="Sato K."/>
            <person name="Oba Y."/>
            <person name="Sakakibara Y."/>
        </authorList>
    </citation>
    <scope>NUCLEOTIDE SEQUENCE</scope>
</reference>
<sequence length="93" mass="10033">MSGMLGSRRISRASLSSDPFGHGTCTTSTPAYKPTEECVGVGWAPLSRTCIPVPRTFGRKIQGDSSGSHTSESDPRWQRCRQLRPAPGDVEPT</sequence>
<evidence type="ECO:0000313" key="2">
    <source>
        <dbReference type="EMBL" id="GAT58475.1"/>
    </source>
</evidence>
<evidence type="ECO:0000256" key="1">
    <source>
        <dbReference type="SAM" id="MobiDB-lite"/>
    </source>
</evidence>
<dbReference type="Proteomes" id="UP000815677">
    <property type="component" value="Unassembled WGS sequence"/>
</dbReference>
<dbReference type="EMBL" id="DF849702">
    <property type="protein sequence ID" value="GAT58475.1"/>
    <property type="molecule type" value="Genomic_DNA"/>
</dbReference>